<dbReference type="Proteomes" id="UP000020766">
    <property type="component" value="Unassembled WGS sequence"/>
</dbReference>
<dbReference type="EMBL" id="JBOK01000012">
    <property type="protein sequence ID" value="EXU79886.1"/>
    <property type="molecule type" value="Genomic_DNA"/>
</dbReference>
<protein>
    <submittedName>
        <fullName evidence="1">Uncharacterized protein</fullName>
    </submittedName>
</protein>
<organism evidence="1 2">
    <name type="scientific">Comamonas aquatica DA1877</name>
    <dbReference type="NCBI Taxonomy" id="1457173"/>
    <lineage>
        <taxon>Bacteria</taxon>
        <taxon>Pseudomonadati</taxon>
        <taxon>Pseudomonadota</taxon>
        <taxon>Betaproteobacteria</taxon>
        <taxon>Burkholderiales</taxon>
        <taxon>Comamonadaceae</taxon>
        <taxon>Comamonas</taxon>
    </lineage>
</organism>
<proteinExistence type="predicted"/>
<accession>A0A014MDP7</accession>
<keyword evidence="2" id="KW-1185">Reference proteome</keyword>
<gene>
    <name evidence="1" type="ORF">AX13_02660</name>
</gene>
<reference evidence="1 2" key="1">
    <citation type="submission" date="2014-01" db="EMBL/GenBank/DDBJ databases">
        <title>Interspecies Systems Biology Uncovers Metabolites Affecting C. elegans Gene Expression and Life History Traits.</title>
        <authorList>
            <person name="Watson E."/>
            <person name="Macneil L.T."/>
            <person name="Ritter A.D."/>
            <person name="Yilmaz L.S."/>
            <person name="Rosebrock A.P."/>
            <person name="Caudy A.A."/>
            <person name="Walhout A.J."/>
        </authorList>
    </citation>
    <scope>NUCLEOTIDE SEQUENCE [LARGE SCALE GENOMIC DNA]</scope>
    <source>
        <strain evidence="1 2">DA1877</strain>
    </source>
</reference>
<comment type="caution">
    <text evidence="1">The sequence shown here is derived from an EMBL/GenBank/DDBJ whole genome shotgun (WGS) entry which is preliminary data.</text>
</comment>
<dbReference type="AlphaFoldDB" id="A0A014MDP7"/>
<name>A0A014MDP7_9BURK</name>
<evidence type="ECO:0000313" key="2">
    <source>
        <dbReference type="Proteomes" id="UP000020766"/>
    </source>
</evidence>
<evidence type="ECO:0000313" key="1">
    <source>
        <dbReference type="EMBL" id="EXU79886.1"/>
    </source>
</evidence>
<sequence>MEVFQDCTCVSLGKDIVVGCLECKLATNDVITAWEPIQKFH</sequence>